<name>A0A1U7N8Z2_9CYAN</name>
<organism evidence="2 3">
    <name type="scientific">Moorena bouillonii PNG</name>
    <dbReference type="NCBI Taxonomy" id="568701"/>
    <lineage>
        <taxon>Bacteria</taxon>
        <taxon>Bacillati</taxon>
        <taxon>Cyanobacteriota</taxon>
        <taxon>Cyanophyceae</taxon>
        <taxon>Coleofasciculales</taxon>
        <taxon>Coleofasciculaceae</taxon>
        <taxon>Moorena</taxon>
    </lineage>
</organism>
<gene>
    <name evidence="2" type="ORF">BJP37_28680</name>
</gene>
<evidence type="ECO:0000313" key="3">
    <source>
        <dbReference type="Proteomes" id="UP000186657"/>
    </source>
</evidence>
<evidence type="ECO:0000313" key="2">
    <source>
        <dbReference type="EMBL" id="OLT62409.1"/>
    </source>
</evidence>
<dbReference type="Proteomes" id="UP000186657">
    <property type="component" value="Unassembled WGS sequence"/>
</dbReference>
<accession>A0A1U7N8Z2</accession>
<protein>
    <submittedName>
        <fullName evidence="2">Uncharacterized protein</fullName>
    </submittedName>
</protein>
<keyword evidence="3" id="KW-1185">Reference proteome</keyword>
<sequence length="64" mass="6824">MDDHLVFLKPPKSPNFGGLVLMQSLMGETPCSLAASLESFVPPSIGGLGGRNHTQNQQRQMIGS</sequence>
<proteinExistence type="predicted"/>
<feature type="region of interest" description="Disordered" evidence="1">
    <location>
        <begin position="44"/>
        <end position="64"/>
    </location>
</feature>
<evidence type="ECO:0000256" key="1">
    <source>
        <dbReference type="SAM" id="MobiDB-lite"/>
    </source>
</evidence>
<dbReference type="EMBL" id="MKZS01000001">
    <property type="protein sequence ID" value="OLT62409.1"/>
    <property type="molecule type" value="Genomic_DNA"/>
</dbReference>
<dbReference type="AlphaFoldDB" id="A0A1U7N8Z2"/>
<reference evidence="2 3" key="1">
    <citation type="submission" date="2016-10" db="EMBL/GenBank/DDBJ databases">
        <title>Comparative genomics uncovers the prolific and rare metabolic potential of the cyanobacterial genus Moorea.</title>
        <authorList>
            <person name="Leao T."/>
            <person name="Castelao G."/>
            <person name="Korobeynikov A."/>
            <person name="Monroe E.A."/>
            <person name="Podell S."/>
            <person name="Glukhov E."/>
            <person name="Allen E."/>
            <person name="Gerwick W.H."/>
            <person name="Gerwick L."/>
        </authorList>
    </citation>
    <scope>NUCLEOTIDE SEQUENCE [LARGE SCALE GENOMIC DNA]</scope>
    <source>
        <strain evidence="2 3">PNG5-198</strain>
    </source>
</reference>
<feature type="compositionally biased region" description="Polar residues" evidence="1">
    <location>
        <begin position="52"/>
        <end position="64"/>
    </location>
</feature>
<comment type="caution">
    <text evidence="2">The sequence shown here is derived from an EMBL/GenBank/DDBJ whole genome shotgun (WGS) entry which is preliminary data.</text>
</comment>